<name>A0A2M7MHG6_9BACT</name>
<dbReference type="Pfam" id="PF18899">
    <property type="entry name" value="DUF5655"/>
    <property type="match status" value="1"/>
</dbReference>
<dbReference type="Gene3D" id="3.40.1350.10">
    <property type="match status" value="1"/>
</dbReference>
<dbReference type="InterPro" id="IPR011856">
    <property type="entry name" value="tRNA_endonuc-like_dom_sf"/>
</dbReference>
<dbReference type="AlphaFoldDB" id="A0A2M7MHG6"/>
<evidence type="ECO:0000313" key="2">
    <source>
        <dbReference type="EMBL" id="PIX92546.1"/>
    </source>
</evidence>
<dbReference type="GO" id="GO:0003676">
    <property type="term" value="F:nucleic acid binding"/>
    <property type="evidence" value="ECO:0007669"/>
    <property type="project" value="InterPro"/>
</dbReference>
<reference evidence="3" key="1">
    <citation type="submission" date="2017-09" db="EMBL/GenBank/DDBJ databases">
        <title>Depth-based differentiation of microbial function through sediment-hosted aquifers and enrichment of novel symbionts in the deep terrestrial subsurface.</title>
        <authorList>
            <person name="Probst A.J."/>
            <person name="Ladd B."/>
            <person name="Jarett J.K."/>
            <person name="Geller-Mcgrath D.E."/>
            <person name="Sieber C.M.K."/>
            <person name="Emerson J.B."/>
            <person name="Anantharaman K."/>
            <person name="Thomas B.C."/>
            <person name="Malmstrom R."/>
            <person name="Stieglmeier M."/>
            <person name="Klingl A."/>
            <person name="Woyke T."/>
            <person name="Ryan C.M."/>
            <person name="Banfield J.F."/>
        </authorList>
    </citation>
    <scope>NUCLEOTIDE SEQUENCE [LARGE SCALE GENOMIC DNA]</scope>
</reference>
<dbReference type="Proteomes" id="UP000230658">
    <property type="component" value="Unassembled WGS sequence"/>
</dbReference>
<protein>
    <recommendedName>
        <fullName evidence="1">DUF5655 domain-containing protein</fullName>
    </recommendedName>
</protein>
<gene>
    <name evidence="2" type="ORF">COZ26_01240</name>
</gene>
<evidence type="ECO:0000259" key="1">
    <source>
        <dbReference type="Pfam" id="PF18899"/>
    </source>
</evidence>
<proteinExistence type="predicted"/>
<sequence>MPIFKIDKIKAFQITLKEDGFGSEAELRDFFTENLDEILGVRFVEKEYPINYGGIDYRIDTLGIDENNTPVIIEYKWKENEEIFSQGKCYFNWLVKNKPHFELLVDKKLGVKTKVNWEQPRVILIAQGFSRYVLGAVQQEKNIELKTYTYYEPDILQIENIYSPAGIKTSKKNGEKRETGEYNLEYHLNVTSPEMQKIANSLRLKILELPDVKENFGKSGIFYRTTKSFARLEFRPTWIQLLIKEPYYKSDVKKLVKDVTSNEWGYKGMIKFTPDSDVDYIFNLIKESYESTL</sequence>
<accession>A0A2M7MHG6</accession>
<dbReference type="InterPro" id="IPR043714">
    <property type="entry name" value="DUF5655"/>
</dbReference>
<feature type="domain" description="DUF5655" evidence="1">
    <location>
        <begin position="192"/>
        <end position="291"/>
    </location>
</feature>
<comment type="caution">
    <text evidence="2">The sequence shown here is derived from an EMBL/GenBank/DDBJ whole genome shotgun (WGS) entry which is preliminary data.</text>
</comment>
<dbReference type="EMBL" id="PFJV01000030">
    <property type="protein sequence ID" value="PIX92546.1"/>
    <property type="molecule type" value="Genomic_DNA"/>
</dbReference>
<organism evidence="2 3">
    <name type="scientific">Candidatus Kuenenbacteria bacterium CG_4_10_14_3_um_filter_39_14</name>
    <dbReference type="NCBI Taxonomy" id="1974614"/>
    <lineage>
        <taxon>Bacteria</taxon>
        <taxon>Candidatus Kueneniibacteriota</taxon>
    </lineage>
</organism>
<evidence type="ECO:0000313" key="3">
    <source>
        <dbReference type="Proteomes" id="UP000230658"/>
    </source>
</evidence>